<protein>
    <submittedName>
        <fullName evidence="5">Queuosine_QueD, queuosine biosynthesis protein QueD</fullName>
    </submittedName>
</protein>
<comment type="cofactor">
    <cofactor evidence="1">
        <name>Zn(2+)</name>
        <dbReference type="ChEBI" id="CHEBI:29105"/>
    </cofactor>
</comment>
<dbReference type="GO" id="GO:0046872">
    <property type="term" value="F:metal ion binding"/>
    <property type="evidence" value="ECO:0007669"/>
    <property type="project" value="UniProtKB-KW"/>
</dbReference>
<organism evidence="5">
    <name type="scientific">uncultured Caudovirales phage</name>
    <dbReference type="NCBI Taxonomy" id="2100421"/>
    <lineage>
        <taxon>Viruses</taxon>
        <taxon>Duplodnaviria</taxon>
        <taxon>Heunggongvirae</taxon>
        <taxon>Uroviricota</taxon>
        <taxon>Caudoviricetes</taxon>
        <taxon>Peduoviridae</taxon>
        <taxon>Maltschvirus</taxon>
        <taxon>Maltschvirus maltsch</taxon>
    </lineage>
</organism>
<gene>
    <name evidence="5" type="ORF">UFOVP124_16</name>
</gene>
<dbReference type="EMBL" id="LR796250">
    <property type="protein sequence ID" value="CAB4130603.1"/>
    <property type="molecule type" value="Genomic_DNA"/>
</dbReference>
<sequence>MYQITKRFDFSASHVLDHLEAGHPCARLHGHNYCVEVVISCASLDDRGFCQVDYRDLDPFKKWIDTVLDHRHLNDVLPIRPTAENIAKYLYTEARKISPYVTAVRVSETPKTWAEYRGPL</sequence>
<reference evidence="5" key="1">
    <citation type="submission" date="2020-04" db="EMBL/GenBank/DDBJ databases">
        <authorList>
            <person name="Chiriac C."/>
            <person name="Salcher M."/>
            <person name="Ghai R."/>
            <person name="Kavagutti S V."/>
        </authorList>
    </citation>
    <scope>NUCLEOTIDE SEQUENCE</scope>
</reference>
<dbReference type="PANTHER" id="PTHR12589:SF7">
    <property type="entry name" value="6-PYRUVOYL TETRAHYDROBIOPTERIN SYNTHASE"/>
    <property type="match status" value="1"/>
</dbReference>
<evidence type="ECO:0000256" key="1">
    <source>
        <dbReference type="ARBA" id="ARBA00001947"/>
    </source>
</evidence>
<keyword evidence="3" id="KW-0862">Zinc</keyword>
<evidence type="ECO:0000256" key="4">
    <source>
        <dbReference type="ARBA" id="ARBA00023239"/>
    </source>
</evidence>
<evidence type="ECO:0000256" key="3">
    <source>
        <dbReference type="ARBA" id="ARBA00022833"/>
    </source>
</evidence>
<dbReference type="SUPFAM" id="SSF55620">
    <property type="entry name" value="Tetrahydrobiopterin biosynthesis enzymes-like"/>
    <property type="match status" value="1"/>
</dbReference>
<dbReference type="GO" id="GO:0016829">
    <property type="term" value="F:lyase activity"/>
    <property type="evidence" value="ECO:0007669"/>
    <property type="project" value="UniProtKB-KW"/>
</dbReference>
<keyword evidence="4" id="KW-0456">Lyase</keyword>
<proteinExistence type="predicted"/>
<dbReference type="PIRSF" id="PIRSF006113">
    <property type="entry name" value="PTP_synth"/>
    <property type="match status" value="1"/>
</dbReference>
<keyword evidence="2" id="KW-0479">Metal-binding</keyword>
<accession>A0A6J5LBA8</accession>
<dbReference type="InterPro" id="IPR038418">
    <property type="entry name" value="6-PTP_synth/QueD_sf"/>
</dbReference>
<dbReference type="PANTHER" id="PTHR12589">
    <property type="entry name" value="PYRUVOYL TETRAHYDROBIOPTERIN SYNTHASE"/>
    <property type="match status" value="1"/>
</dbReference>
<name>A0A6J5LBA8_9CAUD</name>
<evidence type="ECO:0000313" key="5">
    <source>
        <dbReference type="EMBL" id="CAB4130603.1"/>
    </source>
</evidence>
<evidence type="ECO:0000256" key="2">
    <source>
        <dbReference type="ARBA" id="ARBA00022723"/>
    </source>
</evidence>
<dbReference type="Pfam" id="PF01242">
    <property type="entry name" value="PTPS"/>
    <property type="match status" value="1"/>
</dbReference>
<dbReference type="Gene3D" id="3.30.479.10">
    <property type="entry name" value="6-pyruvoyl tetrahydropterin synthase/QueD"/>
    <property type="match status" value="1"/>
</dbReference>
<dbReference type="InterPro" id="IPR007115">
    <property type="entry name" value="6-PTP_synth/QueD"/>
</dbReference>